<organism evidence="2 3">
    <name type="scientific">Mycobacterium pseudokansasii</name>
    <dbReference type="NCBI Taxonomy" id="2341080"/>
    <lineage>
        <taxon>Bacteria</taxon>
        <taxon>Bacillati</taxon>
        <taxon>Actinomycetota</taxon>
        <taxon>Actinomycetes</taxon>
        <taxon>Mycobacteriales</taxon>
        <taxon>Mycobacteriaceae</taxon>
        <taxon>Mycobacterium</taxon>
    </lineage>
</organism>
<evidence type="ECO:0000313" key="3">
    <source>
        <dbReference type="Proteomes" id="UP000268285"/>
    </source>
</evidence>
<dbReference type="Proteomes" id="UP000268285">
    <property type="component" value="Unassembled WGS sequence"/>
</dbReference>
<accession>A0A498QIS4</accession>
<dbReference type="AlphaFoldDB" id="A0A498QIS4"/>
<dbReference type="OrthoDB" id="4753156at2"/>
<dbReference type="InterPro" id="IPR038332">
    <property type="entry name" value="PPE_sf"/>
</dbReference>
<dbReference type="InterPro" id="IPR000084">
    <property type="entry name" value="PE-PGRS_N"/>
</dbReference>
<evidence type="ECO:0000259" key="1">
    <source>
        <dbReference type="Pfam" id="PF00934"/>
    </source>
</evidence>
<dbReference type="SUPFAM" id="SSF140459">
    <property type="entry name" value="PE/PPE dimer-like"/>
    <property type="match status" value="1"/>
</dbReference>
<dbReference type="RefSeq" id="WP_036398510.1">
    <property type="nucleotide sequence ID" value="NZ_JAIENV010000131.1"/>
</dbReference>
<sequence>MSFVLTPETVTTAAQDLAAMHSTLGEASAAAAGPTTALAAAAEDEVSAGIAALFGAFAQEYQLVSSQAQTFHERFVKLLNAGTSAYCSAEAANVSSFTAAAASAGTDPLQNLVANTTANLQRISNTWTNKTAPSLLKAVTGYPQLISTSLTTGNPLPLLGIPVRLAQGGTTLYQAISAPMSLSPSLTLSGLSLELNPGLPELLGLNALGAPFNAAVAAGTSATSFVGAVFTGDPVGAATALLGAPAHIVDGFLNGHQTLSTQLLLPGLTVTATVPLNGLLGPLEPLTATATLPGLPLLNTLTVTGSHFGGLVPTLLEYVPELLVTALGP</sequence>
<dbReference type="Gene3D" id="1.10.287.850">
    <property type="entry name" value="HP0062-like domain"/>
    <property type="match status" value="1"/>
</dbReference>
<evidence type="ECO:0000313" key="2">
    <source>
        <dbReference type="EMBL" id="VBA47623.1"/>
    </source>
</evidence>
<gene>
    <name evidence="2" type="ORF">LAUMK142_00862</name>
</gene>
<keyword evidence="3" id="KW-1185">Reference proteome</keyword>
<protein>
    <submittedName>
        <fullName evidence="2">Putative PE family protein PE23</fullName>
    </submittedName>
</protein>
<reference evidence="2 3" key="1">
    <citation type="submission" date="2018-09" db="EMBL/GenBank/DDBJ databases">
        <authorList>
            <person name="Tagini F."/>
        </authorList>
    </citation>
    <scope>NUCLEOTIDE SEQUENCE [LARGE SCALE GENOMIC DNA]</scope>
    <source>
        <strain evidence="2 3">MK142</strain>
    </source>
</reference>
<proteinExistence type="predicted"/>
<dbReference type="Pfam" id="PF00934">
    <property type="entry name" value="PE"/>
    <property type="match status" value="1"/>
</dbReference>
<feature type="domain" description="PE" evidence="1">
    <location>
        <begin position="5"/>
        <end position="93"/>
    </location>
</feature>
<dbReference type="EMBL" id="UPHU01000001">
    <property type="protein sequence ID" value="VBA47623.1"/>
    <property type="molecule type" value="Genomic_DNA"/>
</dbReference>
<name>A0A498QIS4_9MYCO</name>